<evidence type="ECO:0000313" key="9">
    <source>
        <dbReference type="Proteomes" id="UP001630127"/>
    </source>
</evidence>
<dbReference type="InterPro" id="IPR000571">
    <property type="entry name" value="Znf_CCCH"/>
</dbReference>
<dbReference type="InterPro" id="IPR045877">
    <property type="entry name" value="ZFP36-like"/>
</dbReference>
<evidence type="ECO:0000313" key="8">
    <source>
        <dbReference type="EMBL" id="KAL3501785.1"/>
    </source>
</evidence>
<feature type="domain" description="C3H1-type" evidence="7">
    <location>
        <begin position="245"/>
        <end position="273"/>
    </location>
</feature>
<organism evidence="8 9">
    <name type="scientific">Cinchona calisaya</name>
    <dbReference type="NCBI Taxonomy" id="153742"/>
    <lineage>
        <taxon>Eukaryota</taxon>
        <taxon>Viridiplantae</taxon>
        <taxon>Streptophyta</taxon>
        <taxon>Embryophyta</taxon>
        <taxon>Tracheophyta</taxon>
        <taxon>Spermatophyta</taxon>
        <taxon>Magnoliopsida</taxon>
        <taxon>eudicotyledons</taxon>
        <taxon>Gunneridae</taxon>
        <taxon>Pentapetalae</taxon>
        <taxon>asterids</taxon>
        <taxon>lamiids</taxon>
        <taxon>Gentianales</taxon>
        <taxon>Rubiaceae</taxon>
        <taxon>Cinchonoideae</taxon>
        <taxon>Cinchoneae</taxon>
        <taxon>Cinchona</taxon>
    </lineage>
</organism>
<dbReference type="SUPFAM" id="SSF90229">
    <property type="entry name" value="CCCH zinc finger"/>
    <property type="match status" value="2"/>
</dbReference>
<feature type="compositionally biased region" description="Polar residues" evidence="6">
    <location>
        <begin position="13"/>
        <end position="25"/>
    </location>
</feature>
<keyword evidence="3 5" id="KW-0863">Zinc-finger</keyword>
<dbReference type="InterPro" id="IPR036855">
    <property type="entry name" value="Znf_CCCH_sf"/>
</dbReference>
<feature type="zinc finger region" description="C3H1-type" evidence="5">
    <location>
        <begin position="283"/>
        <end position="311"/>
    </location>
</feature>
<accession>A0ABD2Y4L2</accession>
<protein>
    <recommendedName>
        <fullName evidence="7">C3H1-type domain-containing protein</fullName>
    </recommendedName>
</protein>
<feature type="compositionally biased region" description="Acidic residues" evidence="6">
    <location>
        <begin position="159"/>
        <end position="169"/>
    </location>
</feature>
<evidence type="ECO:0000259" key="7">
    <source>
        <dbReference type="PROSITE" id="PS50103"/>
    </source>
</evidence>
<dbReference type="EMBL" id="JBJUIK010000015">
    <property type="protein sequence ID" value="KAL3501785.1"/>
    <property type="molecule type" value="Genomic_DNA"/>
</dbReference>
<dbReference type="GO" id="GO:0008270">
    <property type="term" value="F:zinc ion binding"/>
    <property type="evidence" value="ECO:0007669"/>
    <property type="project" value="UniProtKB-KW"/>
</dbReference>
<feature type="zinc finger region" description="C3H1-type" evidence="5">
    <location>
        <begin position="245"/>
        <end position="273"/>
    </location>
</feature>
<dbReference type="PANTHER" id="PTHR12547">
    <property type="entry name" value="CCCH ZINC FINGER/TIS11-RELATED"/>
    <property type="match status" value="1"/>
</dbReference>
<dbReference type="Proteomes" id="UP001630127">
    <property type="component" value="Unassembled WGS sequence"/>
</dbReference>
<gene>
    <name evidence="8" type="ORF">ACH5RR_036234</name>
</gene>
<evidence type="ECO:0000256" key="1">
    <source>
        <dbReference type="ARBA" id="ARBA00022723"/>
    </source>
</evidence>
<keyword evidence="2" id="KW-0677">Repeat</keyword>
<reference evidence="8 9" key="1">
    <citation type="submission" date="2024-11" db="EMBL/GenBank/DDBJ databases">
        <title>A near-complete genome assembly of Cinchona calisaya.</title>
        <authorList>
            <person name="Lian D.C."/>
            <person name="Zhao X.W."/>
            <person name="Wei L."/>
        </authorList>
    </citation>
    <scope>NUCLEOTIDE SEQUENCE [LARGE SCALE GENOMIC DNA]</scope>
    <source>
        <tissue evidence="8">Nenye</tissue>
    </source>
</reference>
<evidence type="ECO:0000256" key="4">
    <source>
        <dbReference type="ARBA" id="ARBA00022833"/>
    </source>
</evidence>
<dbReference type="PROSITE" id="PS50103">
    <property type="entry name" value="ZF_C3H1"/>
    <property type="match status" value="2"/>
</dbReference>
<evidence type="ECO:0000256" key="5">
    <source>
        <dbReference type="PROSITE-ProRule" id="PRU00723"/>
    </source>
</evidence>
<feature type="region of interest" description="Disordered" evidence="6">
    <location>
        <begin position="1"/>
        <end position="30"/>
    </location>
</feature>
<feature type="region of interest" description="Disordered" evidence="6">
    <location>
        <begin position="153"/>
        <end position="194"/>
    </location>
</feature>
<evidence type="ECO:0000256" key="2">
    <source>
        <dbReference type="ARBA" id="ARBA00022737"/>
    </source>
</evidence>
<dbReference type="Pfam" id="PF00642">
    <property type="entry name" value="zf-CCCH"/>
    <property type="match status" value="1"/>
</dbReference>
<name>A0ABD2Y4L2_9GENT</name>
<dbReference type="AlphaFoldDB" id="A0ABD2Y4L2"/>
<feature type="domain" description="C3H1-type" evidence="7">
    <location>
        <begin position="283"/>
        <end position="311"/>
    </location>
</feature>
<evidence type="ECO:0000256" key="3">
    <source>
        <dbReference type="ARBA" id="ARBA00022771"/>
    </source>
</evidence>
<evidence type="ECO:0000256" key="6">
    <source>
        <dbReference type="SAM" id="MobiDB-lite"/>
    </source>
</evidence>
<dbReference type="FunFam" id="4.10.1000.10:FF:000002">
    <property type="entry name" value="Zinc finger protein 36, C3H1 type-like 1"/>
    <property type="match status" value="1"/>
</dbReference>
<dbReference type="SMART" id="SM00356">
    <property type="entry name" value="ZnF_C3H1"/>
    <property type="match status" value="2"/>
</dbReference>
<dbReference type="Gene3D" id="4.10.1000.10">
    <property type="entry name" value="Zinc finger, CCCH-type"/>
    <property type="match status" value="2"/>
</dbReference>
<sequence>MEKEIPKLGQRCGRTSRNDVSFNNIPSSSSSPPLPFFDYSGDLGFAGYRPSDREMMMMSRLRHSDLLNELHHHQDLMDSQHALLSYMEETTKETRALREENVSLKMVNAELTDRLSSLLRATSDHAASVGYSGLGPGPGPDINSVLDGLRRMSLAGGDWGDDEEADEESPNPNNETVSGPGDESDNAVEDRVSLPKSISVRSNGYLKTVQTGESSGGQVNKQRVYVLGGEKEKQPVELDVYNQGMFKTELCNKWQQTGACPYGENCQFAHGIKDLRPILRHPRYKTEACRMVLNGDHCPYGHRCHFRHTLTDEENHIRSLNQRPLQPLNR</sequence>
<dbReference type="FunFam" id="4.10.1000.10:FF:000001">
    <property type="entry name" value="zinc finger CCCH domain-containing protein 15-like"/>
    <property type="match status" value="1"/>
</dbReference>
<comment type="caution">
    <text evidence="8">The sequence shown here is derived from an EMBL/GenBank/DDBJ whole genome shotgun (WGS) entry which is preliminary data.</text>
</comment>
<keyword evidence="4 5" id="KW-0862">Zinc</keyword>
<proteinExistence type="predicted"/>
<dbReference type="PANTHER" id="PTHR12547:SF175">
    <property type="entry name" value="ZINC FINGER CCCH DOMAIN-CONTAINING PROTEIN 15-LIKE"/>
    <property type="match status" value="1"/>
</dbReference>
<keyword evidence="9" id="KW-1185">Reference proteome</keyword>
<keyword evidence="1 5" id="KW-0479">Metal-binding</keyword>